<dbReference type="Pfam" id="PF00004">
    <property type="entry name" value="AAA"/>
    <property type="match status" value="1"/>
</dbReference>
<keyword evidence="18" id="KW-0934">Plastid</keyword>
<evidence type="ECO:0000256" key="13">
    <source>
        <dbReference type="ARBA" id="ARBA00023078"/>
    </source>
</evidence>
<keyword evidence="4 15" id="KW-0645">Protease</keyword>
<dbReference type="InterPro" id="IPR005936">
    <property type="entry name" value="FtsH"/>
</dbReference>
<dbReference type="NCBIfam" id="TIGR01241">
    <property type="entry name" value="FtsH_fam"/>
    <property type="match status" value="1"/>
</dbReference>
<dbReference type="FunFam" id="3.40.50.300:FF:000001">
    <property type="entry name" value="ATP-dependent zinc metalloprotease FtsH"/>
    <property type="match status" value="1"/>
</dbReference>
<evidence type="ECO:0000256" key="6">
    <source>
        <dbReference type="ARBA" id="ARBA00022723"/>
    </source>
</evidence>
<keyword evidence="8 15" id="KW-0378">Hydrolase</keyword>
<name>A0A1Z1MRN5_9FLOR</name>
<dbReference type="GO" id="GO:0004222">
    <property type="term" value="F:metalloendopeptidase activity"/>
    <property type="evidence" value="ECO:0007669"/>
    <property type="project" value="InterPro"/>
</dbReference>
<dbReference type="GO" id="GO:0004176">
    <property type="term" value="F:ATP-dependent peptidase activity"/>
    <property type="evidence" value="ECO:0007669"/>
    <property type="project" value="InterPro"/>
</dbReference>
<dbReference type="PROSITE" id="PS00674">
    <property type="entry name" value="AAA"/>
    <property type="match status" value="1"/>
</dbReference>
<dbReference type="GO" id="GO:0005524">
    <property type="term" value="F:ATP binding"/>
    <property type="evidence" value="ECO:0007669"/>
    <property type="project" value="UniProtKB-UniRule"/>
</dbReference>
<dbReference type="AlphaFoldDB" id="A0A1Z1MRN5"/>
<keyword evidence="10 15" id="KW-0067">ATP-binding</keyword>
<evidence type="ECO:0000256" key="15">
    <source>
        <dbReference type="HAMAP-Rule" id="MF_01458"/>
    </source>
</evidence>
<feature type="transmembrane region" description="Helical" evidence="15">
    <location>
        <begin position="7"/>
        <end position="26"/>
    </location>
</feature>
<feature type="transmembrane region" description="Helical" evidence="15">
    <location>
        <begin position="117"/>
        <end position="139"/>
    </location>
</feature>
<evidence type="ECO:0000256" key="11">
    <source>
        <dbReference type="ARBA" id="ARBA00022989"/>
    </source>
</evidence>
<dbReference type="SUPFAM" id="SSF52540">
    <property type="entry name" value="P-loop containing nucleoside triphosphate hydrolases"/>
    <property type="match status" value="1"/>
</dbReference>
<accession>A0A1Z1MRN5</accession>
<evidence type="ECO:0000259" key="17">
    <source>
        <dbReference type="SMART" id="SM00382"/>
    </source>
</evidence>
<proteinExistence type="inferred from homology"/>
<dbReference type="EC" id="3.4.24.-" evidence="15"/>
<keyword evidence="5 15" id="KW-0812">Transmembrane</keyword>
<evidence type="ECO:0000256" key="1">
    <source>
        <dbReference type="ARBA" id="ARBA00004370"/>
    </source>
</evidence>
<evidence type="ECO:0000256" key="4">
    <source>
        <dbReference type="ARBA" id="ARBA00022670"/>
    </source>
</evidence>
<dbReference type="Pfam" id="PF01434">
    <property type="entry name" value="Peptidase_M41"/>
    <property type="match status" value="1"/>
</dbReference>
<comment type="function">
    <text evidence="15">Acts as a processive, ATP-dependent zinc metallopeptidase.</text>
</comment>
<dbReference type="CDD" id="cd19501">
    <property type="entry name" value="RecA-like_FtsH"/>
    <property type="match status" value="1"/>
</dbReference>
<feature type="binding site" evidence="15">
    <location>
        <position position="438"/>
    </location>
    <ligand>
        <name>Zn(2+)</name>
        <dbReference type="ChEBI" id="CHEBI:29105"/>
        <note>catalytic</note>
    </ligand>
</feature>
<keyword evidence="9 15" id="KW-0862">Zinc</keyword>
<dbReference type="InterPro" id="IPR003960">
    <property type="entry name" value="ATPase_AAA_CS"/>
</dbReference>
<dbReference type="PANTHER" id="PTHR23076:SF139">
    <property type="entry name" value="ATP-DEPENDENT ZINC METALLOPROTEASE FTSH 2, CHLOROPLASTIC"/>
    <property type="match status" value="1"/>
</dbReference>
<comment type="cofactor">
    <cofactor evidence="15">
        <name>Zn(2+)</name>
        <dbReference type="ChEBI" id="CHEBI:29105"/>
    </cofactor>
    <text evidence="15">Binds 1 zinc ion per subunit.</text>
</comment>
<dbReference type="InterPro" id="IPR000642">
    <property type="entry name" value="Peptidase_M41"/>
</dbReference>
<dbReference type="FunFam" id="1.10.8.60:FF:000001">
    <property type="entry name" value="ATP-dependent zinc metalloprotease FtsH"/>
    <property type="match status" value="1"/>
</dbReference>
<dbReference type="HAMAP" id="MF_01458">
    <property type="entry name" value="FtsH"/>
    <property type="match status" value="1"/>
</dbReference>
<dbReference type="GO" id="GO:0051301">
    <property type="term" value="P:cell division"/>
    <property type="evidence" value="ECO:0007669"/>
    <property type="project" value="UniProtKB-KW"/>
</dbReference>
<evidence type="ECO:0000256" key="16">
    <source>
        <dbReference type="RuleBase" id="RU003651"/>
    </source>
</evidence>
<dbReference type="InterPro" id="IPR027417">
    <property type="entry name" value="P-loop_NTPase"/>
</dbReference>
<keyword evidence="7 15" id="KW-0547">Nucleotide-binding</keyword>
<keyword evidence="18" id="KW-0132">Cell division</keyword>
<dbReference type="Pfam" id="PF06480">
    <property type="entry name" value="FtsH_ext"/>
    <property type="match status" value="1"/>
</dbReference>
<feature type="binding site" evidence="15">
    <location>
        <begin position="213"/>
        <end position="220"/>
    </location>
    <ligand>
        <name>ATP</name>
        <dbReference type="ChEBI" id="CHEBI:30616"/>
    </ligand>
</feature>
<evidence type="ECO:0000256" key="3">
    <source>
        <dbReference type="ARBA" id="ARBA00010550"/>
    </source>
</evidence>
<dbReference type="PANTHER" id="PTHR23076">
    <property type="entry name" value="METALLOPROTEASE M41 FTSH"/>
    <property type="match status" value="1"/>
</dbReference>
<evidence type="ECO:0000256" key="12">
    <source>
        <dbReference type="ARBA" id="ARBA00023049"/>
    </source>
</evidence>
<feature type="binding site" evidence="15">
    <location>
        <position position="512"/>
    </location>
    <ligand>
        <name>Zn(2+)</name>
        <dbReference type="ChEBI" id="CHEBI:29105"/>
        <note>catalytic</note>
    </ligand>
</feature>
<gene>
    <name evidence="15 18" type="primary">ftsH</name>
</gene>
<feature type="active site" evidence="15">
    <location>
        <position position="435"/>
    </location>
</feature>
<sequence length="623" mass="68927">MKFSWKNILLWSLPIIIISFFIWQGLFAPITNNNNANIANSRMTYGRFLEYIDMGWVKKVDLYENGHTAIIEAIGPELGNRVQKIRVELPTSAPELVVKLKKNNIDIDAHPIKNNSAIWNLIGNLFFPLALIISLTILFRRSNNAPGGPGQAMSFGKSKALFQIEAKTGIVFDDVAGIDEAKEEFEEIVTFLKKPEYFTTVGAKIPKGVLLIGPPGTGKTLLAKAIAGEANVPFFSISGSEFVEMFVGVGASRVRDLFKKAKENAPCIIFIDEIDAVGRQRGTGIGGGNDEREQTLNQLLTEMDGFEGNTGIIVIAATNRADILDSALLRPGRFDRQVNVDIPDFKGRLEILNVHAKSKKIDLKVSLSIIARRTPGFSGADLANLLNEAAILTAKQRKNLITLQEIDKAIDRIIAGMEGTALIDSKSKRIIAYHEVGHAIIGTLLENHENVQKVTLIPRGQAKGLTWFTPSEDQSLISRSQIKARIMGALGGRVTEQIVFGDSEITTGASNDLQQVTSMARQMVTRFGMSNIGPLSLENEDSNPFLGRGMGNMNEYSDEIAQKVDKQIQEIVKECYTKTVKIIKDNRVIIDKLVDILIEKETIDGQEFRNIIRQYTRVPKKIH</sequence>
<dbReference type="InterPro" id="IPR003959">
    <property type="entry name" value="ATPase_AAA_core"/>
</dbReference>
<dbReference type="InterPro" id="IPR011546">
    <property type="entry name" value="Pept_M41_FtsH_extracell"/>
</dbReference>
<keyword evidence="18" id="KW-0131">Cell cycle</keyword>
<dbReference type="GO" id="GO:0010304">
    <property type="term" value="P:PSII associated light-harvesting complex II catabolic process"/>
    <property type="evidence" value="ECO:0007669"/>
    <property type="project" value="UniProtKB-ARBA"/>
</dbReference>
<reference evidence="18" key="1">
    <citation type="journal article" date="2017" name="J. Phycol.">
        <title>Analysis of chloroplast genomes and a supermatrix inform reclassification of the Rhodomelaceae (Rhodophyta).</title>
        <authorList>
            <person name="Diaz-Tapia P."/>
            <person name="Maggs C.A."/>
            <person name="West J.A."/>
            <person name="Verbruggen H."/>
        </authorList>
    </citation>
    <scope>NUCLEOTIDE SEQUENCE</scope>
    <source>
        <strain evidence="18">PD1582</strain>
    </source>
</reference>
<keyword evidence="13 15" id="KW-0793">Thylakoid</keyword>
<organism evidence="18">
    <name type="scientific">Chondria sp.</name>
    <name type="common">in: red algae</name>
    <dbReference type="NCBI Taxonomy" id="1982705"/>
    <lineage>
        <taxon>Eukaryota</taxon>
        <taxon>Rhodophyta</taxon>
        <taxon>Florideophyceae</taxon>
        <taxon>Rhodymeniophycidae</taxon>
        <taxon>Ceramiales</taxon>
        <taxon>Rhodomelaceae</taxon>
        <taxon>Chondrieae</taxon>
        <taxon>Chondria</taxon>
    </lineage>
</organism>
<keyword evidence="14 15" id="KW-0472">Membrane</keyword>
<dbReference type="GO" id="GO:0009535">
    <property type="term" value="C:chloroplast thylakoid membrane"/>
    <property type="evidence" value="ECO:0007669"/>
    <property type="project" value="UniProtKB-SubCell"/>
</dbReference>
<keyword evidence="12 15" id="KW-0482">Metalloprotease</keyword>
<evidence type="ECO:0000256" key="8">
    <source>
        <dbReference type="ARBA" id="ARBA00022801"/>
    </source>
</evidence>
<evidence type="ECO:0000313" key="18">
    <source>
        <dbReference type="EMBL" id="ARW68374.1"/>
    </source>
</evidence>
<feature type="domain" description="AAA+ ATPase" evidence="17">
    <location>
        <begin position="205"/>
        <end position="344"/>
    </location>
</feature>
<comment type="similarity">
    <text evidence="2 15">In the C-terminal section; belongs to the peptidase M41 family.</text>
</comment>
<evidence type="ECO:0000256" key="5">
    <source>
        <dbReference type="ARBA" id="ARBA00022692"/>
    </source>
</evidence>
<evidence type="ECO:0000256" key="2">
    <source>
        <dbReference type="ARBA" id="ARBA00010044"/>
    </source>
</evidence>
<dbReference type="GO" id="GO:0008270">
    <property type="term" value="F:zinc ion binding"/>
    <property type="evidence" value="ECO:0007669"/>
    <property type="project" value="UniProtKB-UniRule"/>
</dbReference>
<dbReference type="SUPFAM" id="SSF140990">
    <property type="entry name" value="FtsH protease domain-like"/>
    <property type="match status" value="1"/>
</dbReference>
<dbReference type="Gene3D" id="1.20.58.760">
    <property type="entry name" value="Peptidase M41"/>
    <property type="match status" value="1"/>
</dbReference>
<evidence type="ECO:0000256" key="14">
    <source>
        <dbReference type="ARBA" id="ARBA00023136"/>
    </source>
</evidence>
<dbReference type="GO" id="GO:0006508">
    <property type="term" value="P:proteolysis"/>
    <property type="evidence" value="ECO:0007669"/>
    <property type="project" value="UniProtKB-KW"/>
</dbReference>
<dbReference type="Pfam" id="PF17862">
    <property type="entry name" value="AAA_lid_3"/>
    <property type="match status" value="1"/>
</dbReference>
<evidence type="ECO:0000256" key="7">
    <source>
        <dbReference type="ARBA" id="ARBA00022741"/>
    </source>
</evidence>
<comment type="subunit">
    <text evidence="15">Homohexamer.</text>
</comment>
<comment type="similarity">
    <text evidence="15">In the central section; belongs to the AAA ATPase family.</text>
</comment>
<keyword evidence="11 15" id="KW-1133">Transmembrane helix</keyword>
<dbReference type="InterPro" id="IPR041569">
    <property type="entry name" value="AAA_lid_3"/>
</dbReference>
<dbReference type="InterPro" id="IPR037219">
    <property type="entry name" value="Peptidase_M41-like"/>
</dbReference>
<evidence type="ECO:0000256" key="9">
    <source>
        <dbReference type="ARBA" id="ARBA00022833"/>
    </source>
</evidence>
<comment type="similarity">
    <text evidence="3">In the N-terminal section; belongs to the AAA ATPase family.</text>
</comment>
<comment type="similarity">
    <text evidence="16">Belongs to the AAA ATPase family.</text>
</comment>
<dbReference type="Gene3D" id="3.40.50.300">
    <property type="entry name" value="P-loop containing nucleotide triphosphate hydrolases"/>
    <property type="match status" value="1"/>
</dbReference>
<dbReference type="EMBL" id="MF101451">
    <property type="protein sequence ID" value="ARW68374.1"/>
    <property type="molecule type" value="Genomic_DNA"/>
</dbReference>
<evidence type="ECO:0000256" key="10">
    <source>
        <dbReference type="ARBA" id="ARBA00022840"/>
    </source>
</evidence>
<dbReference type="InterPro" id="IPR003593">
    <property type="entry name" value="AAA+_ATPase"/>
</dbReference>
<keyword evidence="6 15" id="KW-0479">Metal-binding</keyword>
<dbReference type="GO" id="GO:0016887">
    <property type="term" value="F:ATP hydrolysis activity"/>
    <property type="evidence" value="ECO:0007669"/>
    <property type="project" value="UniProtKB-UniRule"/>
</dbReference>
<comment type="subcellular location">
    <subcellularLocation>
        <location evidence="1">Membrane</location>
    </subcellularLocation>
    <subcellularLocation>
        <location evidence="15">Plastid</location>
        <location evidence="15">Chloroplast thylakoid membrane</location>
        <topology evidence="15">Multi-pass membrane protein</topology>
        <orientation evidence="15">Stromal side</orientation>
    </subcellularLocation>
</comment>
<feature type="binding site" evidence="15">
    <location>
        <position position="434"/>
    </location>
    <ligand>
        <name>Zn(2+)</name>
        <dbReference type="ChEBI" id="CHEBI:29105"/>
        <note>catalytic</note>
    </ligand>
</feature>
<geneLocation type="chloroplast" evidence="18"/>
<keyword evidence="18" id="KW-0150">Chloroplast</keyword>
<dbReference type="Gene3D" id="1.10.8.60">
    <property type="match status" value="1"/>
</dbReference>
<dbReference type="FunFam" id="1.20.58.760:FF:000001">
    <property type="entry name" value="ATP-dependent zinc metalloprotease FtsH"/>
    <property type="match status" value="1"/>
</dbReference>
<protein>
    <recommendedName>
        <fullName evidence="15">ATP-dependent zinc metalloprotease FtsH</fullName>
        <ecNumber evidence="15">3.4.24.-</ecNumber>
    </recommendedName>
</protein>
<dbReference type="SMART" id="SM00382">
    <property type="entry name" value="AAA"/>
    <property type="match status" value="1"/>
</dbReference>